<dbReference type="Pfam" id="PF02535">
    <property type="entry name" value="Zip"/>
    <property type="match status" value="1"/>
</dbReference>
<comment type="caution">
    <text evidence="8">Lacks conserved residue(s) required for the propagation of feature annotation.</text>
</comment>
<dbReference type="OrthoDB" id="448280at2759"/>
<name>A0A9W9ENY0_9EURO</name>
<keyword evidence="4 8" id="KW-0812">Transmembrane</keyword>
<keyword evidence="11" id="KW-1185">Reference proteome</keyword>
<keyword evidence="3 8" id="KW-0813">Transport</keyword>
<dbReference type="AlphaFoldDB" id="A0A9W9ENY0"/>
<feature type="transmembrane region" description="Helical" evidence="8">
    <location>
        <begin position="268"/>
        <end position="291"/>
    </location>
</feature>
<feature type="transmembrane region" description="Helical" evidence="8">
    <location>
        <begin position="110"/>
        <end position="132"/>
    </location>
</feature>
<keyword evidence="6 8" id="KW-0406">Ion transport</keyword>
<evidence type="ECO:0000256" key="3">
    <source>
        <dbReference type="ARBA" id="ARBA00022448"/>
    </source>
</evidence>
<feature type="transmembrane region" description="Helical" evidence="8">
    <location>
        <begin position="343"/>
        <end position="361"/>
    </location>
</feature>
<dbReference type="GeneID" id="81361523"/>
<keyword evidence="7 8" id="KW-0472">Membrane</keyword>
<proteinExistence type="inferred from homology"/>
<dbReference type="InterPro" id="IPR003689">
    <property type="entry name" value="ZIP"/>
</dbReference>
<dbReference type="GO" id="GO:0005886">
    <property type="term" value="C:plasma membrane"/>
    <property type="evidence" value="ECO:0007669"/>
    <property type="project" value="TreeGrafter"/>
</dbReference>
<protein>
    <submittedName>
        <fullName evidence="10">Uncharacterized protein</fullName>
    </submittedName>
</protein>
<dbReference type="PANTHER" id="PTHR11040:SF32">
    <property type="entry name" value="ZINC-REGULATED TRANSPORTER 1"/>
    <property type="match status" value="1"/>
</dbReference>
<feature type="compositionally biased region" description="Polar residues" evidence="9">
    <location>
        <begin position="166"/>
        <end position="179"/>
    </location>
</feature>
<evidence type="ECO:0000256" key="7">
    <source>
        <dbReference type="ARBA" id="ARBA00023136"/>
    </source>
</evidence>
<dbReference type="GO" id="GO:0071578">
    <property type="term" value="P:zinc ion import across plasma membrane"/>
    <property type="evidence" value="ECO:0007669"/>
    <property type="project" value="TreeGrafter"/>
</dbReference>
<evidence type="ECO:0000313" key="10">
    <source>
        <dbReference type="EMBL" id="KAJ5085282.1"/>
    </source>
</evidence>
<dbReference type="EMBL" id="JAPQKI010000010">
    <property type="protein sequence ID" value="KAJ5085282.1"/>
    <property type="molecule type" value="Genomic_DNA"/>
</dbReference>
<organism evidence="10 11">
    <name type="scientific">Penicillium argentinense</name>
    <dbReference type="NCBI Taxonomy" id="1131581"/>
    <lineage>
        <taxon>Eukaryota</taxon>
        <taxon>Fungi</taxon>
        <taxon>Dikarya</taxon>
        <taxon>Ascomycota</taxon>
        <taxon>Pezizomycotina</taxon>
        <taxon>Eurotiomycetes</taxon>
        <taxon>Eurotiomycetidae</taxon>
        <taxon>Eurotiales</taxon>
        <taxon>Aspergillaceae</taxon>
        <taxon>Penicillium</taxon>
    </lineage>
</organism>
<evidence type="ECO:0000256" key="5">
    <source>
        <dbReference type="ARBA" id="ARBA00022989"/>
    </source>
</evidence>
<evidence type="ECO:0000256" key="2">
    <source>
        <dbReference type="ARBA" id="ARBA00006939"/>
    </source>
</evidence>
<gene>
    <name evidence="10" type="ORF">N7532_010053</name>
</gene>
<reference evidence="10" key="2">
    <citation type="journal article" date="2023" name="IMA Fungus">
        <title>Comparative genomic study of the Penicillium genus elucidates a diverse pangenome and 15 lateral gene transfer events.</title>
        <authorList>
            <person name="Petersen C."/>
            <person name="Sorensen T."/>
            <person name="Nielsen M.R."/>
            <person name="Sondergaard T.E."/>
            <person name="Sorensen J.L."/>
            <person name="Fitzpatrick D.A."/>
            <person name="Frisvad J.C."/>
            <person name="Nielsen K.L."/>
        </authorList>
    </citation>
    <scope>NUCLEOTIDE SEQUENCE</scope>
    <source>
        <strain evidence="10">IBT 30761</strain>
    </source>
</reference>
<evidence type="ECO:0000256" key="8">
    <source>
        <dbReference type="RuleBase" id="RU362088"/>
    </source>
</evidence>
<evidence type="ECO:0000256" key="4">
    <source>
        <dbReference type="ARBA" id="ARBA00022692"/>
    </source>
</evidence>
<keyword evidence="5 8" id="KW-1133">Transmembrane helix</keyword>
<reference evidence="10" key="1">
    <citation type="submission" date="2022-11" db="EMBL/GenBank/DDBJ databases">
        <authorList>
            <person name="Petersen C."/>
        </authorList>
    </citation>
    <scope>NUCLEOTIDE SEQUENCE</scope>
    <source>
        <strain evidence="10">IBT 30761</strain>
    </source>
</reference>
<sequence>MTSFDPHNVDLDTVDQTELICYLNAEGNEYDGRMGARISAIFVILIVSSAATFFPVVAKRVPRLRIPLYVYLFAKYFGAGVIVTTAFIHLLDPAYEEIGPASCVGMTGNWGLYSWCPAIILTSLMVIFLLDFGAERWVEKKYGICREDPEPIMAQGVAVHGDHTHTNPNGLQTSSNTSDQVKDKQMRELEEGSDDDDSFVERSFRQQIAAFLILEFGVIFHSVIIGLNLGVSGDEFASLYPVLVFHQSFEGLGIGARMSSIPFRKGSWLPWFLCTAYGLTTPISIAIGLGVRETYNPGSYTANVVSGVLDAISAGILIYTGLVELLARDFLFDPHRTQDDRRLTFMVMSLLLGAGLMALLGKWA</sequence>
<evidence type="ECO:0000313" key="11">
    <source>
        <dbReference type="Proteomes" id="UP001149074"/>
    </source>
</evidence>
<comment type="similarity">
    <text evidence="2 8">Belongs to the ZIP transporter (TC 2.A.5) family.</text>
</comment>
<feature type="region of interest" description="Disordered" evidence="9">
    <location>
        <begin position="164"/>
        <end position="197"/>
    </location>
</feature>
<feature type="compositionally biased region" description="Basic and acidic residues" evidence="9">
    <location>
        <begin position="180"/>
        <end position="190"/>
    </location>
</feature>
<feature type="transmembrane region" description="Helical" evidence="8">
    <location>
        <begin position="69"/>
        <end position="90"/>
    </location>
</feature>
<evidence type="ECO:0000256" key="1">
    <source>
        <dbReference type="ARBA" id="ARBA00004141"/>
    </source>
</evidence>
<evidence type="ECO:0000256" key="9">
    <source>
        <dbReference type="SAM" id="MobiDB-lite"/>
    </source>
</evidence>
<evidence type="ECO:0000256" key="6">
    <source>
        <dbReference type="ARBA" id="ARBA00023065"/>
    </source>
</evidence>
<feature type="transmembrane region" description="Helical" evidence="8">
    <location>
        <begin position="311"/>
        <end position="331"/>
    </location>
</feature>
<comment type="caution">
    <text evidence="10">The sequence shown here is derived from an EMBL/GenBank/DDBJ whole genome shotgun (WGS) entry which is preliminary data.</text>
</comment>
<dbReference type="Proteomes" id="UP001149074">
    <property type="component" value="Unassembled WGS sequence"/>
</dbReference>
<dbReference type="InterPro" id="IPR004698">
    <property type="entry name" value="Zn/Fe_permease_fun/pln"/>
</dbReference>
<dbReference type="PANTHER" id="PTHR11040">
    <property type="entry name" value="ZINC/IRON TRANSPORTER"/>
    <property type="match status" value="1"/>
</dbReference>
<feature type="transmembrane region" description="Helical" evidence="8">
    <location>
        <begin position="38"/>
        <end position="57"/>
    </location>
</feature>
<dbReference type="GO" id="GO:0000006">
    <property type="term" value="F:high-affinity zinc transmembrane transporter activity"/>
    <property type="evidence" value="ECO:0007669"/>
    <property type="project" value="TreeGrafter"/>
</dbReference>
<accession>A0A9W9ENY0</accession>
<comment type="subcellular location">
    <subcellularLocation>
        <location evidence="1 8">Membrane</location>
        <topology evidence="1 8">Multi-pass membrane protein</topology>
    </subcellularLocation>
</comment>
<feature type="transmembrane region" description="Helical" evidence="8">
    <location>
        <begin position="208"/>
        <end position="231"/>
    </location>
</feature>
<dbReference type="NCBIfam" id="TIGR00820">
    <property type="entry name" value="zip"/>
    <property type="match status" value="1"/>
</dbReference>
<dbReference type="RefSeq" id="XP_056469960.1">
    <property type="nucleotide sequence ID" value="XM_056622544.1"/>
</dbReference>